<evidence type="ECO:0000256" key="8">
    <source>
        <dbReference type="RuleBase" id="RU363041"/>
    </source>
</evidence>
<accession>A0AAW9R7J4</accession>
<keyword evidence="6 8" id="KW-1133">Transmembrane helix</keyword>
<evidence type="ECO:0000313" key="10">
    <source>
        <dbReference type="Proteomes" id="UP001364472"/>
    </source>
</evidence>
<dbReference type="Proteomes" id="UP001364472">
    <property type="component" value="Unassembled WGS sequence"/>
</dbReference>
<keyword evidence="5 8" id="KW-0812">Transmembrane</keyword>
<feature type="transmembrane region" description="Helical" evidence="8">
    <location>
        <begin position="27"/>
        <end position="51"/>
    </location>
</feature>
<dbReference type="RefSeq" id="WP_337336073.1">
    <property type="nucleotide sequence ID" value="NZ_JBBDHC010000019.1"/>
</dbReference>
<feature type="transmembrane region" description="Helical" evidence="8">
    <location>
        <begin position="175"/>
        <end position="194"/>
    </location>
</feature>
<feature type="transmembrane region" description="Helical" evidence="8">
    <location>
        <begin position="140"/>
        <end position="160"/>
    </location>
</feature>
<dbReference type="AlphaFoldDB" id="A0AAW9R7J4"/>
<evidence type="ECO:0000256" key="6">
    <source>
        <dbReference type="ARBA" id="ARBA00022989"/>
    </source>
</evidence>
<protein>
    <recommendedName>
        <fullName evidence="8">Probable membrane transporter protein</fullName>
    </recommendedName>
</protein>
<keyword evidence="10" id="KW-1185">Reference proteome</keyword>
<organism evidence="9 10">
    <name type="scientific">Denitratimonas tolerans</name>
    <dbReference type="NCBI Taxonomy" id="1338420"/>
    <lineage>
        <taxon>Bacteria</taxon>
        <taxon>Pseudomonadati</taxon>
        <taxon>Pseudomonadota</taxon>
        <taxon>Gammaproteobacteria</taxon>
        <taxon>Lysobacterales</taxon>
        <taxon>Lysobacteraceae</taxon>
        <taxon>Denitratimonas</taxon>
    </lineage>
</organism>
<feature type="transmembrane region" description="Helical" evidence="8">
    <location>
        <begin position="237"/>
        <end position="256"/>
    </location>
</feature>
<proteinExistence type="inferred from homology"/>
<dbReference type="PANTHER" id="PTHR30269:SF37">
    <property type="entry name" value="MEMBRANE TRANSPORTER PROTEIN"/>
    <property type="match status" value="1"/>
</dbReference>
<dbReference type="PANTHER" id="PTHR30269">
    <property type="entry name" value="TRANSMEMBRANE PROTEIN YFCA"/>
    <property type="match status" value="1"/>
</dbReference>
<evidence type="ECO:0000313" key="9">
    <source>
        <dbReference type="EMBL" id="MEJ1250370.1"/>
    </source>
</evidence>
<keyword evidence="4 8" id="KW-1003">Cell membrane</keyword>
<feature type="transmembrane region" description="Helical" evidence="8">
    <location>
        <begin position="206"/>
        <end position="225"/>
    </location>
</feature>
<dbReference type="Pfam" id="PF01925">
    <property type="entry name" value="TauE"/>
    <property type="match status" value="1"/>
</dbReference>
<evidence type="ECO:0000256" key="2">
    <source>
        <dbReference type="ARBA" id="ARBA00009142"/>
    </source>
</evidence>
<keyword evidence="7 8" id="KW-0472">Membrane</keyword>
<evidence type="ECO:0000256" key="7">
    <source>
        <dbReference type="ARBA" id="ARBA00023136"/>
    </source>
</evidence>
<feature type="transmembrane region" description="Helical" evidence="8">
    <location>
        <begin position="111"/>
        <end position="128"/>
    </location>
</feature>
<dbReference type="EMBL" id="JBBDHC010000019">
    <property type="protein sequence ID" value="MEJ1250370.1"/>
    <property type="molecule type" value="Genomic_DNA"/>
</dbReference>
<evidence type="ECO:0000256" key="4">
    <source>
        <dbReference type="ARBA" id="ARBA00022475"/>
    </source>
</evidence>
<comment type="caution">
    <text evidence="9">The sequence shown here is derived from an EMBL/GenBank/DDBJ whole genome shotgun (WGS) entry which is preliminary data.</text>
</comment>
<name>A0AAW9R7J4_9GAMM</name>
<evidence type="ECO:0000256" key="3">
    <source>
        <dbReference type="ARBA" id="ARBA00022448"/>
    </source>
</evidence>
<feature type="transmembrane region" description="Helical" evidence="8">
    <location>
        <begin position="72"/>
        <end position="91"/>
    </location>
</feature>
<reference evidence="9 10" key="1">
    <citation type="journal article" date="2016" name="Antonie Van Leeuwenhoek">
        <title>Denitratimonas tolerans gen. nov., sp. nov., a denitrifying bacterium isolated from a bioreactor for tannery wastewater treatment.</title>
        <authorList>
            <person name="Han S.I."/>
            <person name="Kim J.O."/>
            <person name="Lee Y.R."/>
            <person name="Ekpeghere K.I."/>
            <person name="Koh S.C."/>
            <person name="Whang K.S."/>
        </authorList>
    </citation>
    <scope>NUCLEOTIDE SEQUENCE [LARGE SCALE GENOMIC DNA]</scope>
    <source>
        <strain evidence="9 10">KACC 17565</strain>
    </source>
</reference>
<sequence>MSYLIICTVALLASALTFFSGFGLGTLLLPAFALFFPIEQAVALTAIVHFLNSLFKLALTGRHADRRVVVRFGLPAIVMSFLGAWALIWLAGITPMFSYSAFGRVVSVTPVKLVVGLLLLLFALLEFLPRFRSLSFGAQYMPLGGALSGFFGGLSGMQGALRSAFLSRAGLTKEAFIATGVVIACLIDFSRLAIYSTALARESAGFDYGLLAAAVVAAFAGAALGNSYLRKMTMPGIQRLVAVMLVVVALGLVSGLL</sequence>
<gene>
    <name evidence="9" type="ORF">WB794_11875</name>
</gene>
<dbReference type="InterPro" id="IPR002781">
    <property type="entry name" value="TM_pro_TauE-like"/>
</dbReference>
<evidence type="ECO:0000256" key="1">
    <source>
        <dbReference type="ARBA" id="ARBA00004651"/>
    </source>
</evidence>
<comment type="subcellular location">
    <subcellularLocation>
        <location evidence="1 8">Cell membrane</location>
        <topology evidence="1 8">Multi-pass membrane protein</topology>
    </subcellularLocation>
</comment>
<comment type="similarity">
    <text evidence="2 8">Belongs to the 4-toluene sulfonate uptake permease (TSUP) (TC 2.A.102) family.</text>
</comment>
<dbReference type="InterPro" id="IPR052017">
    <property type="entry name" value="TSUP"/>
</dbReference>
<keyword evidence="3" id="KW-0813">Transport</keyword>
<dbReference type="GO" id="GO:0005886">
    <property type="term" value="C:plasma membrane"/>
    <property type="evidence" value="ECO:0007669"/>
    <property type="project" value="UniProtKB-SubCell"/>
</dbReference>
<evidence type="ECO:0000256" key="5">
    <source>
        <dbReference type="ARBA" id="ARBA00022692"/>
    </source>
</evidence>